<protein>
    <submittedName>
        <fullName evidence="1">Uncharacterized protein</fullName>
    </submittedName>
</protein>
<accession>A0ABR2ZM71</accession>
<evidence type="ECO:0000313" key="1">
    <source>
        <dbReference type="EMBL" id="KAL0062410.1"/>
    </source>
</evidence>
<name>A0ABR2ZM71_9AGAR</name>
<dbReference type="Proteomes" id="UP001437256">
    <property type="component" value="Unassembled WGS sequence"/>
</dbReference>
<dbReference type="EMBL" id="JBBXMP010000105">
    <property type="protein sequence ID" value="KAL0062410.1"/>
    <property type="molecule type" value="Genomic_DNA"/>
</dbReference>
<sequence>MHRSKHRASKNYKIGVGGSRAFSKLASHSLSKTALEGDHARRENKALKAALSYRARDILFELESRRQLNTNKDEQDWMDIDDNYDLPPPPGEEGAFFSHGSGEGVFISHAGEDEEVFVSLLQTQAGNMRTRREVLEKQTQSWQNQLQTLVGAYLKFCNGGPPKSAMDETWTIPVMDYHSHHNVTLFHPAASNTINETLALNGMLGGSPEQPNITFSFAFLDAFRQIHRVCPRYSIEGLARSLQYIHRVRMSPF</sequence>
<proteinExistence type="predicted"/>
<reference evidence="1 2" key="1">
    <citation type="submission" date="2024-05" db="EMBL/GenBank/DDBJ databases">
        <title>A draft genome resource for the thread blight pathogen Marasmius tenuissimus strain MS-2.</title>
        <authorList>
            <person name="Yulfo-Soto G.E."/>
            <person name="Baruah I.K."/>
            <person name="Amoako-Attah I."/>
            <person name="Bukari Y."/>
            <person name="Meinhardt L.W."/>
            <person name="Bailey B.A."/>
            <person name="Cohen S.P."/>
        </authorList>
    </citation>
    <scope>NUCLEOTIDE SEQUENCE [LARGE SCALE GENOMIC DNA]</scope>
    <source>
        <strain evidence="1 2">MS-2</strain>
    </source>
</reference>
<gene>
    <name evidence="1" type="ORF">AAF712_010689</name>
</gene>
<organism evidence="1 2">
    <name type="scientific">Marasmius tenuissimus</name>
    <dbReference type="NCBI Taxonomy" id="585030"/>
    <lineage>
        <taxon>Eukaryota</taxon>
        <taxon>Fungi</taxon>
        <taxon>Dikarya</taxon>
        <taxon>Basidiomycota</taxon>
        <taxon>Agaricomycotina</taxon>
        <taxon>Agaricomycetes</taxon>
        <taxon>Agaricomycetidae</taxon>
        <taxon>Agaricales</taxon>
        <taxon>Marasmiineae</taxon>
        <taxon>Marasmiaceae</taxon>
        <taxon>Marasmius</taxon>
    </lineage>
</organism>
<evidence type="ECO:0000313" key="2">
    <source>
        <dbReference type="Proteomes" id="UP001437256"/>
    </source>
</evidence>
<keyword evidence="2" id="KW-1185">Reference proteome</keyword>
<comment type="caution">
    <text evidence="1">The sequence shown here is derived from an EMBL/GenBank/DDBJ whole genome shotgun (WGS) entry which is preliminary data.</text>
</comment>